<dbReference type="UniPathway" id="UPA00345"/>
<evidence type="ECO:0000256" key="2">
    <source>
        <dbReference type="ARBA" id="ARBA00004815"/>
    </source>
</evidence>
<evidence type="ECO:0000256" key="3">
    <source>
        <dbReference type="ARBA" id="ARBA00009479"/>
    </source>
</evidence>
<dbReference type="GO" id="GO:0005829">
    <property type="term" value="C:cytosol"/>
    <property type="evidence" value="ECO:0007669"/>
    <property type="project" value="UniProtKB-ARBA"/>
</dbReference>
<dbReference type="Pfam" id="PF01132">
    <property type="entry name" value="EFP"/>
    <property type="match status" value="1"/>
</dbReference>
<protein>
    <recommendedName>
        <fullName evidence="7 8">Elongation factor P</fullName>
        <shortName evidence="7">EF-P</shortName>
    </recommendedName>
</protein>
<dbReference type="InterPro" id="IPR015365">
    <property type="entry name" value="Elong-fact-P_C"/>
</dbReference>
<dbReference type="Proteomes" id="UP000033869">
    <property type="component" value="Unassembled WGS sequence"/>
</dbReference>
<dbReference type="Gene3D" id="2.30.30.30">
    <property type="match status" value="1"/>
</dbReference>
<dbReference type="NCBIfam" id="TIGR00038">
    <property type="entry name" value="efp"/>
    <property type="match status" value="1"/>
</dbReference>
<comment type="subcellular location">
    <subcellularLocation>
        <location evidence="1 7">Cytoplasm</location>
    </subcellularLocation>
</comment>
<dbReference type="GO" id="GO:0003746">
    <property type="term" value="F:translation elongation factor activity"/>
    <property type="evidence" value="ECO:0007669"/>
    <property type="project" value="UniProtKB-UniRule"/>
</dbReference>
<gene>
    <name evidence="7" type="primary">efp</name>
    <name evidence="12" type="ORF">UU65_C0002G0108</name>
</gene>
<evidence type="ECO:0000259" key="10">
    <source>
        <dbReference type="SMART" id="SM00841"/>
    </source>
</evidence>
<comment type="function">
    <text evidence="7">Involved in peptide bond synthesis. Stimulates efficient translation and peptide-bond synthesis on native or reconstituted 70S ribosomes in vitro. Probably functions indirectly by altering the affinity of the ribosome for aminoacyl-tRNA, thus increasing their reactivity as acceptors for peptidyl transferase.</text>
</comment>
<dbReference type="Pfam" id="PF09285">
    <property type="entry name" value="Elong-fact-P_C"/>
    <property type="match status" value="1"/>
</dbReference>
<dbReference type="GO" id="GO:0043043">
    <property type="term" value="P:peptide biosynthetic process"/>
    <property type="evidence" value="ECO:0007669"/>
    <property type="project" value="InterPro"/>
</dbReference>
<dbReference type="EMBL" id="LCBL01000002">
    <property type="protein sequence ID" value="KKS09330.1"/>
    <property type="molecule type" value="Genomic_DNA"/>
</dbReference>
<proteinExistence type="inferred from homology"/>
<comment type="similarity">
    <text evidence="3 7 9">Belongs to the elongation factor P family.</text>
</comment>
<dbReference type="SUPFAM" id="SSF50104">
    <property type="entry name" value="Translation proteins SH3-like domain"/>
    <property type="match status" value="1"/>
</dbReference>
<dbReference type="FunFam" id="2.40.50.140:FF:000009">
    <property type="entry name" value="Elongation factor P"/>
    <property type="match status" value="1"/>
</dbReference>
<dbReference type="FunFam" id="2.40.50.140:FF:000004">
    <property type="entry name" value="Elongation factor P"/>
    <property type="match status" value="1"/>
</dbReference>
<evidence type="ECO:0000256" key="4">
    <source>
        <dbReference type="ARBA" id="ARBA00022490"/>
    </source>
</evidence>
<comment type="pathway">
    <text evidence="2 7">Protein biosynthesis; polypeptide chain elongation.</text>
</comment>
<dbReference type="InterPro" id="IPR012340">
    <property type="entry name" value="NA-bd_OB-fold"/>
</dbReference>
<dbReference type="HAMAP" id="MF_00141">
    <property type="entry name" value="EF_P"/>
    <property type="match status" value="1"/>
</dbReference>
<comment type="caution">
    <text evidence="12">The sequence shown here is derived from an EMBL/GenBank/DDBJ whole genome shotgun (WGS) entry which is preliminary data.</text>
</comment>
<evidence type="ECO:0000256" key="9">
    <source>
        <dbReference type="RuleBase" id="RU004389"/>
    </source>
</evidence>
<dbReference type="InterPro" id="IPR011768">
    <property type="entry name" value="Transl_elongation_fac_P"/>
</dbReference>
<dbReference type="Gene3D" id="2.40.50.140">
    <property type="entry name" value="Nucleic acid-binding proteins"/>
    <property type="match status" value="2"/>
</dbReference>
<evidence type="ECO:0000259" key="11">
    <source>
        <dbReference type="SMART" id="SM01185"/>
    </source>
</evidence>
<feature type="domain" description="Translation elongation factor P/YeiP central" evidence="11">
    <location>
        <begin position="67"/>
        <end position="121"/>
    </location>
</feature>
<dbReference type="PANTHER" id="PTHR30053">
    <property type="entry name" value="ELONGATION FACTOR P"/>
    <property type="match status" value="1"/>
</dbReference>
<evidence type="ECO:0000256" key="5">
    <source>
        <dbReference type="ARBA" id="ARBA00022768"/>
    </source>
</evidence>
<evidence type="ECO:0000256" key="6">
    <source>
        <dbReference type="ARBA" id="ARBA00022917"/>
    </source>
</evidence>
<reference evidence="12 13" key="1">
    <citation type="journal article" date="2015" name="Nature">
        <title>rRNA introns, odd ribosomes, and small enigmatic genomes across a large radiation of phyla.</title>
        <authorList>
            <person name="Brown C.T."/>
            <person name="Hug L.A."/>
            <person name="Thomas B.C."/>
            <person name="Sharon I."/>
            <person name="Castelle C.J."/>
            <person name="Singh A."/>
            <person name="Wilkins M.J."/>
            <person name="Williams K.H."/>
            <person name="Banfield J.F."/>
        </authorList>
    </citation>
    <scope>NUCLEOTIDE SEQUENCE [LARGE SCALE GENOMIC DNA]</scope>
</reference>
<dbReference type="PATRIC" id="fig|1618344.3.peg.440"/>
<evidence type="ECO:0000313" key="13">
    <source>
        <dbReference type="Proteomes" id="UP000033869"/>
    </source>
</evidence>
<dbReference type="PIRSF" id="PIRSF005901">
    <property type="entry name" value="EF-P"/>
    <property type="match status" value="1"/>
</dbReference>
<dbReference type="NCBIfam" id="NF001810">
    <property type="entry name" value="PRK00529.1"/>
    <property type="match status" value="1"/>
</dbReference>
<dbReference type="FunFam" id="2.30.30.30:FF:000003">
    <property type="entry name" value="Elongation factor P"/>
    <property type="match status" value="1"/>
</dbReference>
<dbReference type="Pfam" id="PF08207">
    <property type="entry name" value="EFP_N"/>
    <property type="match status" value="1"/>
</dbReference>
<organism evidence="12 13">
    <name type="scientific">candidate division CPR2 bacterium GW2011_GWC1_41_48</name>
    <dbReference type="NCBI Taxonomy" id="1618344"/>
    <lineage>
        <taxon>Bacteria</taxon>
        <taxon>Bacteria division CPR2</taxon>
    </lineage>
</organism>
<dbReference type="InterPro" id="IPR008991">
    <property type="entry name" value="Translation_prot_SH3-like_sf"/>
</dbReference>
<dbReference type="InterPro" id="IPR020599">
    <property type="entry name" value="Transl_elong_fac_P/YeiP"/>
</dbReference>
<accession>A0A0G0W8M3</accession>
<keyword evidence="4 7" id="KW-0963">Cytoplasm</keyword>
<evidence type="ECO:0000256" key="1">
    <source>
        <dbReference type="ARBA" id="ARBA00004496"/>
    </source>
</evidence>
<dbReference type="InterPro" id="IPR013185">
    <property type="entry name" value="Transl_elong_KOW-like"/>
</dbReference>
<evidence type="ECO:0000256" key="8">
    <source>
        <dbReference type="NCBIfam" id="TIGR00038"/>
    </source>
</evidence>
<dbReference type="InterPro" id="IPR014722">
    <property type="entry name" value="Rib_uL2_dom2"/>
</dbReference>
<evidence type="ECO:0000256" key="7">
    <source>
        <dbReference type="HAMAP-Rule" id="MF_00141"/>
    </source>
</evidence>
<dbReference type="CDD" id="cd04470">
    <property type="entry name" value="S1_EF-P_repeat_1"/>
    <property type="match status" value="1"/>
</dbReference>
<evidence type="ECO:0000313" key="12">
    <source>
        <dbReference type="EMBL" id="KKS09330.1"/>
    </source>
</evidence>
<dbReference type="CDD" id="cd05794">
    <property type="entry name" value="S1_EF-P_repeat_2"/>
    <property type="match status" value="1"/>
</dbReference>
<feature type="domain" description="Elongation factor P C-terminal" evidence="10">
    <location>
        <begin position="129"/>
        <end position="184"/>
    </location>
</feature>
<keyword evidence="5 7" id="KW-0251">Elongation factor</keyword>
<dbReference type="SUPFAM" id="SSF50249">
    <property type="entry name" value="Nucleic acid-binding proteins"/>
    <property type="match status" value="2"/>
</dbReference>
<dbReference type="SMART" id="SM01185">
    <property type="entry name" value="EFP"/>
    <property type="match status" value="1"/>
</dbReference>
<dbReference type="InterPro" id="IPR001059">
    <property type="entry name" value="Transl_elong_P/YeiP_cen"/>
</dbReference>
<dbReference type="PANTHER" id="PTHR30053:SF14">
    <property type="entry name" value="TRANSLATION ELONGATION FACTOR KOW-LIKE DOMAIN-CONTAINING PROTEIN"/>
    <property type="match status" value="1"/>
</dbReference>
<name>A0A0G0W8M3_UNCC2</name>
<dbReference type="AlphaFoldDB" id="A0A0G0W8M3"/>
<sequence>MYGITDLKTGTTIDIDGAPHIVLEYQHIKMGRGGAVLKAKLRNLVTGSSFETSFKGGEKIVPATLERRSAQFMYEDEGSYFFMDNTSYEQFSLSTKDLGANVNYLKEGEAVDVQYYKDKPLNIQLPIKMDFMVIRAEKGLKGDSATGATMPVTIETGLTVTVPLFVKQGDKIRIDTRTGSYVERVK</sequence>
<dbReference type="SMART" id="SM00841">
    <property type="entry name" value="Elong-fact-P_C"/>
    <property type="match status" value="1"/>
</dbReference>
<keyword evidence="6 7" id="KW-0648">Protein biosynthesis</keyword>